<dbReference type="NCBIfam" id="TIGR03519">
    <property type="entry name" value="T9SS_PorP_fam"/>
    <property type="match status" value="1"/>
</dbReference>
<evidence type="ECO:0000256" key="1">
    <source>
        <dbReference type="SAM" id="SignalP"/>
    </source>
</evidence>
<dbReference type="EMBL" id="FQYP01000016">
    <property type="protein sequence ID" value="SHJ70288.1"/>
    <property type="molecule type" value="Genomic_DNA"/>
</dbReference>
<organism evidence="2 3">
    <name type="scientific">Aquimarina spongiae</name>
    <dbReference type="NCBI Taxonomy" id="570521"/>
    <lineage>
        <taxon>Bacteria</taxon>
        <taxon>Pseudomonadati</taxon>
        <taxon>Bacteroidota</taxon>
        <taxon>Flavobacteriia</taxon>
        <taxon>Flavobacteriales</taxon>
        <taxon>Flavobacteriaceae</taxon>
        <taxon>Aquimarina</taxon>
    </lineage>
</organism>
<protein>
    <submittedName>
        <fullName evidence="2">Type IX secretion system membrane protein, PorP/SprF family</fullName>
    </submittedName>
</protein>
<keyword evidence="3" id="KW-1185">Reference proteome</keyword>
<evidence type="ECO:0000313" key="2">
    <source>
        <dbReference type="EMBL" id="SHJ70288.1"/>
    </source>
</evidence>
<accession>A0A1M6LGQ1</accession>
<evidence type="ECO:0000313" key="3">
    <source>
        <dbReference type="Proteomes" id="UP000184432"/>
    </source>
</evidence>
<dbReference type="InterPro" id="IPR019861">
    <property type="entry name" value="PorP/SprF_Bacteroidetes"/>
</dbReference>
<dbReference type="Pfam" id="PF11751">
    <property type="entry name" value="PorP_SprF"/>
    <property type="match status" value="1"/>
</dbReference>
<gene>
    <name evidence="2" type="ORF">SAMN04488508_11636</name>
</gene>
<keyword evidence="1" id="KW-0732">Signal</keyword>
<sequence>MKKNYTFITLVVLLMSWSTMFAQQTPVFANYNYNTVIINPAHAGFHQNSEFTLSNRGYVNSIEGSPRNIGVLFNSPLRSEKMGFGAGVFSDQVGVTTATNIFAAYAYKLIFDHNYNRARWWSYNPHVLSFGITAGAMIYDENLLELGIQNDPNFANNINTTLPTLGVGILYNRNKMYVGFSAPNLLGDAWSTEDNINLEIPYYLYAGYRFFASRFEEIMINPSILSKYVSGAPAQFDFNTIVSYKNKIEVGAGYRTNSSINLLAGLYLSDHLRLIYNYNQMLRDAPVQTTHGIILSYRLGTGFKNRGLASN</sequence>
<dbReference type="RefSeq" id="WP_073322064.1">
    <property type="nucleotide sequence ID" value="NZ_FQYP01000016.1"/>
</dbReference>
<dbReference type="AlphaFoldDB" id="A0A1M6LGQ1"/>
<dbReference type="Proteomes" id="UP000184432">
    <property type="component" value="Unassembled WGS sequence"/>
</dbReference>
<dbReference type="OrthoDB" id="1172751at2"/>
<name>A0A1M6LGQ1_9FLAO</name>
<feature type="chain" id="PRO_5012635709" evidence="1">
    <location>
        <begin position="23"/>
        <end position="311"/>
    </location>
</feature>
<reference evidence="3" key="1">
    <citation type="submission" date="2016-11" db="EMBL/GenBank/DDBJ databases">
        <authorList>
            <person name="Varghese N."/>
            <person name="Submissions S."/>
        </authorList>
    </citation>
    <scope>NUCLEOTIDE SEQUENCE [LARGE SCALE GENOMIC DNA]</scope>
    <source>
        <strain evidence="3">DSM 22623</strain>
    </source>
</reference>
<feature type="signal peptide" evidence="1">
    <location>
        <begin position="1"/>
        <end position="22"/>
    </location>
</feature>
<dbReference type="STRING" id="570521.SAMN04488508_11636"/>
<proteinExistence type="predicted"/>